<gene>
    <name evidence="5" type="ORF">CK202_1832</name>
    <name evidence="4" type="ORF">CYL21_4800</name>
</gene>
<dbReference type="VEuPathDB" id="PlasmoDB:PfNF54_120031300"/>
<feature type="coiled-coil region" evidence="1">
    <location>
        <begin position="621"/>
        <end position="655"/>
    </location>
</feature>
<reference evidence="4 7" key="2">
    <citation type="submission" date="2018-05" db="EMBL/GenBank/DDBJ databases">
        <title>Genome assembly of Plasmodium falciparum NF54 DiCre.</title>
        <authorList>
            <person name="Baumgarten S."/>
            <person name="Treeck M."/>
            <person name="Scherf A."/>
        </authorList>
    </citation>
    <scope>NUCLEOTIDE SEQUENCE [LARGE SCALE GENOMIC DNA]</scope>
    <source>
        <strain evidence="4">NF54</strain>
    </source>
</reference>
<dbReference type="GO" id="GO:0005759">
    <property type="term" value="C:mitochondrial matrix"/>
    <property type="evidence" value="ECO:0007669"/>
    <property type="project" value="TreeGrafter"/>
</dbReference>
<dbReference type="PROSITE" id="PS51286">
    <property type="entry name" value="RAP"/>
    <property type="match status" value="1"/>
</dbReference>
<accession>A0A2I0BYP1</accession>
<dbReference type="GO" id="GO:0003723">
    <property type="term" value="F:RNA binding"/>
    <property type="evidence" value="ECO:0007669"/>
    <property type="project" value="TreeGrafter"/>
</dbReference>
<evidence type="ECO:0000313" key="5">
    <source>
        <dbReference type="EMBL" id="PKC48409.1"/>
    </source>
</evidence>
<dbReference type="GO" id="GO:0035770">
    <property type="term" value="C:ribonucleoprotein granule"/>
    <property type="evidence" value="ECO:0007669"/>
    <property type="project" value="TreeGrafter"/>
</dbReference>
<dbReference type="EMBL" id="NYMT01000004">
    <property type="protein sequence ID" value="PKC48409.1"/>
    <property type="molecule type" value="Genomic_DNA"/>
</dbReference>
<dbReference type="GO" id="GO:0044528">
    <property type="term" value="P:regulation of mitochondrial mRNA stability"/>
    <property type="evidence" value="ECO:0007669"/>
    <property type="project" value="TreeGrafter"/>
</dbReference>
<evidence type="ECO:0000256" key="1">
    <source>
        <dbReference type="SAM" id="Coils"/>
    </source>
</evidence>
<feature type="domain" description="RAP" evidence="3">
    <location>
        <begin position="1281"/>
        <end position="1339"/>
    </location>
</feature>
<dbReference type="SMR" id="A0A2I0BYP1"/>
<feature type="compositionally biased region" description="Polar residues" evidence="2">
    <location>
        <begin position="962"/>
        <end position="994"/>
    </location>
</feature>
<dbReference type="InterPro" id="IPR050870">
    <property type="entry name" value="FAST_kinase"/>
</dbReference>
<dbReference type="GO" id="GO:0000963">
    <property type="term" value="P:mitochondrial RNA processing"/>
    <property type="evidence" value="ECO:0007669"/>
    <property type="project" value="TreeGrafter"/>
</dbReference>
<feature type="region of interest" description="Disordered" evidence="2">
    <location>
        <begin position="899"/>
        <end position="927"/>
    </location>
</feature>
<dbReference type="Pfam" id="PF26188">
    <property type="entry name" value="RESC6"/>
    <property type="match status" value="2"/>
</dbReference>
<dbReference type="Proteomes" id="UP000232684">
    <property type="component" value="Unassembled WGS sequence"/>
</dbReference>
<keyword evidence="1" id="KW-0175">Coiled coil</keyword>
<sequence length="1505" mass="179852">MFQKKASSVCFFSKYHNNKYGYHIFFSSNFSIYKKALIQYSSINNHNNYNNNNNNNNNNYNNNTRYRKIIVIPFNDKDVKLEYKKIPFDKNDLDKKSKKELLNIYKHIRKKEELNKLPQDFLDNLFECTKKYVGCLLPYEFVSIYKTLKIIKRNNKELNLLLHQQIKRIYQNFDITSISKLFQLYNFSKSRPTVLIKNLSQTFLNNINNENVKPWNIRELISIFSYLKIYDEKLIDEIYKKCIPIFSKYILNYQPKDVTIIFYCLVKMNKHNTTLSNVVTKHVILNIDSYEFHQTAIVLNTFVKLGLKNNKLCKVICDKIKVKLQPQKFTNLTNNVMTREHGNNTYMYRSEEKKKKLNLYNVENVNEDTNNRSLLNENNKEEDELNTFDELGRDNNKIVEMVHIDKKNVKEIVKVEETNIENKKSIRKKKLIGNQILEPKDVSVILNSLIRLEYYDNQLFHCLTPYIINNVSKFSAQSLSNIIHSFSQIQINNEILLDNIVKECIKKIHKFKNIEMSNLANSLVRLNRKDKILFTYIIDEFLYRATIGSKFLNYQFDVLSLQQLAYSFSKVGLKDDKIYTVLYRMLIKKINERNKIVRRNNKIMNSNLIETESNKNGVANKICIKRKKKNEKEEKEEKEEKKEDKINEKDIIEKEGISISNKNELYKHNNNNNNCNDNFDFFSLCTFINSYGKVNVGNKNLHHFISYIIRKKKKNNEVLTNESLSFMIYGLLKLNLKDKKIYQILLKDCIEKVDTLKPFQMVLLLYSLSKLKIYSYKFVKKCLQMLSIHINNLNLSDLSLVCYSLSNFLYRDVIFLYKVNKIILINNYEFNPKIISQLFNSYTKLCYYHEPFYDFIFKKIIMFIHQFDEKELSNLVFSFMYYFHMKKLHYDNIKSADPHNKNKQHVGSVPVDSGENKIGKNKCNHMNDSVNKDTKYIIMMENNNKRKGNDNKMDDSGDINDKYNTYSDNTYSDNTYSDNTYSDNTYRDNTYSDNTYRDNTYRDNTYRDNTYSDNTYRDNTYSDNTYRDNTYSDNTYRDNTYSDNTHNYNNNYINEHVHHRIDQPHDKFKDIEHSSTKTQDNNPYNNSTCRNKNNISLGREEFYKNELNIFFNLIYILNEKYRTKISLISIYQLQVVDLYLRSFFLNYFYFPVYLKTFFFKCRNVKLHIQDYLILSSKTHRNISRFLNIVGIRHRSEVLFGPYQLDIVIDFIEMKNGDNNYLNILKHENNNKDDQRICNNLSNNNSNDYTIIYKSKRLEKEKIINEQDRKHKVIETVLNKNIVIEVDGISHFYKESFSRTINSVIKDYILKKLGWNVIHIPYQEWNQCFTFKKKVLYAIEVLKNILEITKQDISLHDFINIINANYNNKKKKYYDTPLISNISQMKDSHNENNNNNNIQLTENKMLIYSKDKTEQISTEPTSNNRKDNYNNDLPKFYVVSEENIFLNQIKNKNTRQQNLMKKMREDSKLKYDYNIFCKKANEAKKINHISDDLMSDYDNQEDYMGK</sequence>
<dbReference type="Pfam" id="PF08373">
    <property type="entry name" value="RAP"/>
    <property type="match status" value="1"/>
</dbReference>
<proteinExistence type="predicted"/>
<evidence type="ECO:0000256" key="2">
    <source>
        <dbReference type="SAM" id="MobiDB-lite"/>
    </source>
</evidence>
<evidence type="ECO:0000313" key="7">
    <source>
        <dbReference type="Proteomes" id="UP000754359"/>
    </source>
</evidence>
<comment type="caution">
    <text evidence="5">The sequence shown here is derived from an EMBL/GenBank/DDBJ whole genome shotgun (WGS) entry which is preliminary data.</text>
</comment>
<reference evidence="5 6" key="1">
    <citation type="submission" date="2017-11" db="EMBL/GenBank/DDBJ databases">
        <title>Plasmodium falciparum NF54 genome assembly.</title>
        <authorList>
            <person name="Bryant J.M."/>
            <person name="Baumgarten S."/>
            <person name="Scheidig-Benatar C."/>
            <person name="Scherf A."/>
        </authorList>
    </citation>
    <scope>NUCLEOTIDE SEQUENCE [LARGE SCALE GENOMIC DNA]</scope>
    <source>
        <strain evidence="5">NF54</strain>
    </source>
</reference>
<feature type="region of interest" description="Disordered" evidence="2">
    <location>
        <begin position="942"/>
        <end position="1035"/>
    </location>
</feature>
<dbReference type="InterPro" id="IPR058917">
    <property type="entry name" value="RESC6_dom"/>
</dbReference>
<dbReference type="SMART" id="SM00952">
    <property type="entry name" value="RAP"/>
    <property type="match status" value="1"/>
</dbReference>
<dbReference type="PANTHER" id="PTHR21228">
    <property type="entry name" value="FAST LEU-RICH DOMAIN-CONTAINING"/>
    <property type="match status" value="1"/>
</dbReference>
<dbReference type="InterPro" id="IPR013584">
    <property type="entry name" value="RAP"/>
</dbReference>
<dbReference type="EMBL" id="QFXU01000022">
    <property type="protein sequence ID" value="KAF4327308.1"/>
    <property type="molecule type" value="Genomic_DNA"/>
</dbReference>
<dbReference type="Proteomes" id="UP000754359">
    <property type="component" value="Unassembled WGS sequence"/>
</dbReference>
<name>A0A2I0BYP1_PLAFO</name>
<feature type="compositionally biased region" description="Polar residues" evidence="2">
    <location>
        <begin position="1007"/>
        <end position="1034"/>
    </location>
</feature>
<protein>
    <submittedName>
        <fullName evidence="5">RAP protein</fullName>
    </submittedName>
</protein>
<feature type="compositionally biased region" description="Basic and acidic residues" evidence="2">
    <location>
        <begin position="995"/>
        <end position="1006"/>
    </location>
</feature>
<organism evidence="5 6">
    <name type="scientific">Plasmodium falciparum (isolate NF54)</name>
    <dbReference type="NCBI Taxonomy" id="5843"/>
    <lineage>
        <taxon>Eukaryota</taxon>
        <taxon>Sar</taxon>
        <taxon>Alveolata</taxon>
        <taxon>Apicomplexa</taxon>
        <taxon>Aconoidasida</taxon>
        <taxon>Haemosporida</taxon>
        <taxon>Plasmodiidae</taxon>
        <taxon>Plasmodium</taxon>
        <taxon>Plasmodium (Laverania)</taxon>
    </lineage>
</organism>
<evidence type="ECO:0000313" key="6">
    <source>
        <dbReference type="Proteomes" id="UP000232684"/>
    </source>
</evidence>
<feature type="compositionally biased region" description="Basic and acidic residues" evidence="2">
    <location>
        <begin position="943"/>
        <end position="961"/>
    </location>
</feature>
<evidence type="ECO:0000313" key="4">
    <source>
        <dbReference type="EMBL" id="KAF4327308.1"/>
    </source>
</evidence>
<evidence type="ECO:0000259" key="3">
    <source>
        <dbReference type="PROSITE" id="PS51286"/>
    </source>
</evidence>
<dbReference type="PANTHER" id="PTHR21228:SF40">
    <property type="entry name" value="LD45607P"/>
    <property type="match status" value="1"/>
</dbReference>